<dbReference type="EMBL" id="OU892282">
    <property type="protein sequence ID" value="CAG9770656.1"/>
    <property type="molecule type" value="Genomic_DNA"/>
</dbReference>
<dbReference type="OrthoDB" id="269124at2759"/>
<comment type="similarity">
    <text evidence="1">Belongs to the eukaryotic ATPase epsilon family.</text>
</comment>
<evidence type="ECO:0000313" key="2">
    <source>
        <dbReference type="EMBL" id="CAG9770656.1"/>
    </source>
</evidence>
<dbReference type="GO" id="GO:0045259">
    <property type="term" value="C:proton-transporting ATP synthase complex"/>
    <property type="evidence" value="ECO:0007669"/>
    <property type="project" value="InterPro"/>
</dbReference>
<dbReference type="GO" id="GO:0046933">
    <property type="term" value="F:proton-transporting ATP synthase activity, rotational mechanism"/>
    <property type="evidence" value="ECO:0007669"/>
    <property type="project" value="InterPro"/>
</dbReference>
<protein>
    <submittedName>
        <fullName evidence="2">Uncharacterized protein</fullName>
    </submittedName>
</protein>
<dbReference type="CDD" id="cd12153">
    <property type="entry name" value="F1-ATPase_epsilon"/>
    <property type="match status" value="1"/>
</dbReference>
<keyword evidence="3" id="KW-1185">Reference proteome</keyword>
<dbReference type="Pfam" id="PF04627">
    <property type="entry name" value="ATP-synt_Eps"/>
    <property type="match status" value="1"/>
</dbReference>
<dbReference type="GO" id="GO:0005743">
    <property type="term" value="C:mitochondrial inner membrane"/>
    <property type="evidence" value="ECO:0007669"/>
    <property type="project" value="InterPro"/>
</dbReference>
<dbReference type="InterPro" id="IPR036742">
    <property type="entry name" value="ATP_synth_F1_esu_sf_mt"/>
</dbReference>
<sequence length="83" mass="9676">MVLTHKDIYKNIGISYLIYSHIAAKITRRALKKEFLKDAFSREVCMINISHYKNGVKGEVFIPLQPKVEEVTIDLKRPKKEET</sequence>
<proteinExistence type="inferred from homology"/>
<evidence type="ECO:0000256" key="1">
    <source>
        <dbReference type="ARBA" id="ARBA00009502"/>
    </source>
</evidence>
<dbReference type="InterPro" id="IPR006721">
    <property type="entry name" value="ATP_synth_F1_esu_mt"/>
</dbReference>
<accession>A0A9N9QRN0</accession>
<dbReference type="SUPFAM" id="SSF48690">
    <property type="entry name" value="Epsilon subunit of mitochondrial F1F0-ATP synthase"/>
    <property type="match status" value="1"/>
</dbReference>
<dbReference type="AlphaFoldDB" id="A0A9N9QRN0"/>
<name>A0A9N9QRN0_9CUCU</name>
<reference evidence="2" key="1">
    <citation type="submission" date="2022-01" db="EMBL/GenBank/DDBJ databases">
        <authorList>
            <person name="King R."/>
        </authorList>
    </citation>
    <scope>NUCLEOTIDE SEQUENCE</scope>
</reference>
<gene>
    <name evidence="2" type="ORF">CEUTPL_LOCUS11105</name>
</gene>
<evidence type="ECO:0000313" key="3">
    <source>
        <dbReference type="Proteomes" id="UP001152799"/>
    </source>
</evidence>
<dbReference type="Proteomes" id="UP001152799">
    <property type="component" value="Chromosome 6"/>
</dbReference>
<dbReference type="Gene3D" id="1.10.1620.20">
    <property type="entry name" value="ATP synthase, F1 complex, epsilon subunit superfamily, mitochondrial"/>
    <property type="match status" value="1"/>
</dbReference>
<organism evidence="2 3">
    <name type="scientific">Ceutorhynchus assimilis</name>
    <name type="common">cabbage seed weevil</name>
    <dbReference type="NCBI Taxonomy" id="467358"/>
    <lineage>
        <taxon>Eukaryota</taxon>
        <taxon>Metazoa</taxon>
        <taxon>Ecdysozoa</taxon>
        <taxon>Arthropoda</taxon>
        <taxon>Hexapoda</taxon>
        <taxon>Insecta</taxon>
        <taxon>Pterygota</taxon>
        <taxon>Neoptera</taxon>
        <taxon>Endopterygota</taxon>
        <taxon>Coleoptera</taxon>
        <taxon>Polyphaga</taxon>
        <taxon>Cucujiformia</taxon>
        <taxon>Curculionidae</taxon>
        <taxon>Ceutorhynchinae</taxon>
        <taxon>Ceutorhynchus</taxon>
    </lineage>
</organism>